<keyword evidence="1" id="KW-1133">Transmembrane helix</keyword>
<evidence type="ECO:0000256" key="1">
    <source>
        <dbReference type="SAM" id="Phobius"/>
    </source>
</evidence>
<name>A0A9P6CYA3_9AGAR</name>
<keyword evidence="1" id="KW-0812">Transmembrane</keyword>
<keyword evidence="1" id="KW-0472">Membrane</keyword>
<keyword evidence="3" id="KW-1185">Reference proteome</keyword>
<sequence length="480" mass="54025">MSQMENVFISKVEIVTGSMHAILPQSTGRYDVHKRVQRSNAIVEPAMFASARDASPTYLLPGWSDAVHPEGKVYFHRSGDLRVVTECDMHDPEVAAKVAAWTSHVLQCAVDQEITFTSTMELFLQPDEDDCNYYIVDHATQTVFWLTRDETDDLGLLPVVSPSHLQLQLQAQYWAHVENFCMHIGGLPQKCIDELILIFSHGLADNLTSTLSTFPYDAAATEKFLNLLRSSRDQIHEGYVVAIVARLWGLIMYNRYETHYGQDQARLSRDSSILVDEVDEIKWTKTAVSILTFRMSETYNNRLNSLFVDQFVFGNDWTSFMTHCMTSWQHSTVASAALLLFHAFCFFLPISPALAYSSATLSTLSILTSAVLINRHDELSAASAVPAHEFLSSIISPIFKFQGAAFIYSLPKVLFVYGLLAFVSQWIIILCQFLPLSQVAFFISVIATVFFALHVATSRTRLRAPILPSWRHNAKETSIA</sequence>
<dbReference type="OrthoDB" id="2674421at2759"/>
<protein>
    <submittedName>
        <fullName evidence="2">Uncharacterized protein</fullName>
    </submittedName>
</protein>
<proteinExistence type="predicted"/>
<evidence type="ECO:0000313" key="2">
    <source>
        <dbReference type="EMBL" id="KAF9485031.1"/>
    </source>
</evidence>
<comment type="caution">
    <text evidence="2">The sequence shown here is derived from an EMBL/GenBank/DDBJ whole genome shotgun (WGS) entry which is preliminary data.</text>
</comment>
<dbReference type="AlphaFoldDB" id="A0A9P6CYA3"/>
<accession>A0A9P6CYA3</accession>
<dbReference type="EMBL" id="MU155138">
    <property type="protein sequence ID" value="KAF9485031.1"/>
    <property type="molecule type" value="Genomic_DNA"/>
</dbReference>
<evidence type="ECO:0000313" key="3">
    <source>
        <dbReference type="Proteomes" id="UP000807469"/>
    </source>
</evidence>
<dbReference type="Proteomes" id="UP000807469">
    <property type="component" value="Unassembled WGS sequence"/>
</dbReference>
<reference evidence="2" key="1">
    <citation type="submission" date="2020-11" db="EMBL/GenBank/DDBJ databases">
        <authorList>
            <consortium name="DOE Joint Genome Institute"/>
            <person name="Ahrendt S."/>
            <person name="Riley R."/>
            <person name="Andreopoulos W."/>
            <person name="Labutti K."/>
            <person name="Pangilinan J."/>
            <person name="Ruiz-Duenas F.J."/>
            <person name="Barrasa J.M."/>
            <person name="Sanchez-Garcia M."/>
            <person name="Camarero S."/>
            <person name="Miyauchi S."/>
            <person name="Serrano A."/>
            <person name="Linde D."/>
            <person name="Babiker R."/>
            <person name="Drula E."/>
            <person name="Ayuso-Fernandez I."/>
            <person name="Pacheco R."/>
            <person name="Padilla G."/>
            <person name="Ferreira P."/>
            <person name="Barriuso J."/>
            <person name="Kellner H."/>
            <person name="Castanera R."/>
            <person name="Alfaro M."/>
            <person name="Ramirez L."/>
            <person name="Pisabarro A.G."/>
            <person name="Kuo A."/>
            <person name="Tritt A."/>
            <person name="Lipzen A."/>
            <person name="He G."/>
            <person name="Yan M."/>
            <person name="Ng V."/>
            <person name="Cullen D."/>
            <person name="Martin F."/>
            <person name="Rosso M.-N."/>
            <person name="Henrissat B."/>
            <person name="Hibbett D."/>
            <person name="Martinez A.T."/>
            <person name="Grigoriev I.V."/>
        </authorList>
    </citation>
    <scope>NUCLEOTIDE SEQUENCE</scope>
    <source>
        <strain evidence="2">CIRM-BRFM 674</strain>
    </source>
</reference>
<organism evidence="2 3">
    <name type="scientific">Pholiota conissans</name>
    <dbReference type="NCBI Taxonomy" id="109636"/>
    <lineage>
        <taxon>Eukaryota</taxon>
        <taxon>Fungi</taxon>
        <taxon>Dikarya</taxon>
        <taxon>Basidiomycota</taxon>
        <taxon>Agaricomycotina</taxon>
        <taxon>Agaricomycetes</taxon>
        <taxon>Agaricomycetidae</taxon>
        <taxon>Agaricales</taxon>
        <taxon>Agaricineae</taxon>
        <taxon>Strophariaceae</taxon>
        <taxon>Pholiota</taxon>
    </lineage>
</organism>
<feature type="transmembrane region" description="Helical" evidence="1">
    <location>
        <begin position="413"/>
        <end position="430"/>
    </location>
</feature>
<feature type="transmembrane region" description="Helical" evidence="1">
    <location>
        <begin position="436"/>
        <end position="456"/>
    </location>
</feature>
<feature type="transmembrane region" description="Helical" evidence="1">
    <location>
        <begin position="328"/>
        <end position="347"/>
    </location>
</feature>
<gene>
    <name evidence="2" type="ORF">BDN70DRAFT_848640</name>
</gene>